<feature type="binding site" evidence="9">
    <location>
        <position position="106"/>
    </location>
    <ligand>
        <name>[4Fe-4S] cluster</name>
        <dbReference type="ChEBI" id="CHEBI:49883"/>
        <label>1</label>
    </ligand>
</feature>
<feature type="binding site" evidence="9">
    <location>
        <position position="151"/>
    </location>
    <ligand>
        <name>[4Fe-4S] cluster</name>
        <dbReference type="ChEBI" id="CHEBI:49883"/>
        <label>2</label>
    </ligand>
</feature>
<evidence type="ECO:0000256" key="4">
    <source>
        <dbReference type="ARBA" id="ARBA00022723"/>
    </source>
</evidence>
<feature type="domain" description="4Fe-4S ferredoxin-type" evidence="11">
    <location>
        <begin position="136"/>
        <end position="165"/>
    </location>
</feature>
<keyword evidence="8 9" id="KW-0411">Iron-sulfur</keyword>
<dbReference type="PROSITE" id="PS51379">
    <property type="entry name" value="4FE4S_FER_2"/>
    <property type="match status" value="2"/>
</dbReference>
<comment type="subunit">
    <text evidence="9">NDH-1 is composed of 14 different subunits. Subunits NuoA, H, J, K, L, M, N constitute the membrane sector of the complex.</text>
</comment>
<keyword evidence="9" id="KW-0520">NAD</keyword>
<comment type="function">
    <text evidence="9">NDH-1 shuttles electrons from NADH, via FMN and iron-sulfur (Fe-S) centers, to quinones in the respiratory chain. The immediate electron acceptor for the enzyme in this species is believed to be ubiquinone. Couples the redox reaction to proton translocation (for every two electrons transferred, four hydrogen ions are translocated across the cytoplasmic membrane), and thus conserves the redox energy in a proton gradient.</text>
</comment>
<keyword evidence="9" id="KW-0874">Quinone</keyword>
<comment type="cofactor">
    <cofactor evidence="9">
        <name>[4Fe-4S] cluster</name>
        <dbReference type="ChEBI" id="CHEBI:49883"/>
    </cofactor>
    <text evidence="9">Binds 2 [4Fe-4S] clusters per subunit.</text>
</comment>
<evidence type="ECO:0000256" key="8">
    <source>
        <dbReference type="ARBA" id="ARBA00023014"/>
    </source>
</evidence>
<dbReference type="NCBIfam" id="NF004542">
    <property type="entry name" value="PRK05888.2-3"/>
    <property type="match status" value="1"/>
</dbReference>
<dbReference type="Proteomes" id="UP000700059">
    <property type="component" value="Unassembled WGS sequence"/>
</dbReference>
<name>A0ABS7JL70_9HELI</name>
<dbReference type="GO" id="GO:0016491">
    <property type="term" value="F:oxidoreductase activity"/>
    <property type="evidence" value="ECO:0007669"/>
    <property type="project" value="UniProtKB-KW"/>
</dbReference>
<keyword evidence="7 9" id="KW-0408">Iron</keyword>
<dbReference type="NCBIfam" id="TIGR01971">
    <property type="entry name" value="NuoI"/>
    <property type="match status" value="1"/>
</dbReference>
<organism evidence="12 13">
    <name type="scientific">Helicobacter turcicus</name>
    <dbReference type="NCBI Taxonomy" id="2867412"/>
    <lineage>
        <taxon>Bacteria</taxon>
        <taxon>Pseudomonadati</taxon>
        <taxon>Campylobacterota</taxon>
        <taxon>Epsilonproteobacteria</taxon>
        <taxon>Campylobacterales</taxon>
        <taxon>Helicobacteraceae</taxon>
        <taxon>Helicobacter</taxon>
    </lineage>
</organism>
<dbReference type="PROSITE" id="PS00198">
    <property type="entry name" value="4FE4S_FER_1"/>
    <property type="match status" value="1"/>
</dbReference>
<feature type="binding site" evidence="9">
    <location>
        <position position="109"/>
    </location>
    <ligand>
        <name>[4Fe-4S] cluster</name>
        <dbReference type="ChEBI" id="CHEBI:49883"/>
        <label>1</label>
    </ligand>
</feature>
<keyword evidence="9" id="KW-1003">Cell membrane</keyword>
<comment type="subcellular location">
    <subcellularLocation>
        <location evidence="9">Cell membrane</location>
        <topology evidence="9">Peripheral membrane protein</topology>
    </subcellularLocation>
</comment>
<evidence type="ECO:0000256" key="6">
    <source>
        <dbReference type="ARBA" id="ARBA00022967"/>
    </source>
</evidence>
<feature type="binding site" evidence="9">
    <location>
        <position position="145"/>
    </location>
    <ligand>
        <name>[4Fe-4S] cluster</name>
        <dbReference type="ChEBI" id="CHEBI:49883"/>
        <label>2</label>
    </ligand>
</feature>
<gene>
    <name evidence="9 12" type="primary">nuoI</name>
    <name evidence="12" type="ORF">K4G57_01445</name>
</gene>
<keyword evidence="9" id="KW-0830">Ubiquinone</keyword>
<keyword evidence="9" id="KW-0472">Membrane</keyword>
<dbReference type="InterPro" id="IPR010226">
    <property type="entry name" value="NADH_quinone_OxRdtase_chainI"/>
</dbReference>
<dbReference type="EMBL" id="JAIGYQ010000001">
    <property type="protein sequence ID" value="MBX7490144.1"/>
    <property type="molecule type" value="Genomic_DNA"/>
</dbReference>
<dbReference type="SUPFAM" id="SSF54862">
    <property type="entry name" value="4Fe-4S ferredoxins"/>
    <property type="match status" value="1"/>
</dbReference>
<keyword evidence="6 9" id="KW-1278">Translocase</keyword>
<feature type="binding site" evidence="9">
    <location>
        <position position="112"/>
    </location>
    <ligand>
        <name>[4Fe-4S] cluster</name>
        <dbReference type="ChEBI" id="CHEBI:49883"/>
        <label>1</label>
    </ligand>
</feature>
<dbReference type="PANTHER" id="PTHR10849">
    <property type="entry name" value="NADH DEHYDROGENASE UBIQUINONE IRON-SULFUR PROTEIN 8, MITOCHONDRIAL"/>
    <property type="match status" value="1"/>
</dbReference>
<dbReference type="EC" id="7.1.1.-" evidence="9"/>
<evidence type="ECO:0000256" key="9">
    <source>
        <dbReference type="HAMAP-Rule" id="MF_01351"/>
    </source>
</evidence>
<evidence type="ECO:0000256" key="7">
    <source>
        <dbReference type="ARBA" id="ARBA00023004"/>
    </source>
</evidence>
<evidence type="ECO:0000259" key="11">
    <source>
        <dbReference type="PROSITE" id="PS51379"/>
    </source>
</evidence>
<dbReference type="PANTHER" id="PTHR10849:SF20">
    <property type="entry name" value="NADH DEHYDROGENASE [UBIQUINONE] IRON-SULFUR PROTEIN 8, MITOCHONDRIAL"/>
    <property type="match status" value="1"/>
</dbReference>
<dbReference type="HAMAP" id="MF_01351">
    <property type="entry name" value="NDH1_NuoI"/>
    <property type="match status" value="1"/>
</dbReference>
<protein>
    <recommendedName>
        <fullName evidence="9">NADH-quinone oxidoreductase subunit I</fullName>
        <ecNumber evidence="9">7.1.1.-</ecNumber>
    </recommendedName>
    <alternativeName>
        <fullName evidence="9">NADH dehydrogenase I subunit I</fullName>
    </alternativeName>
    <alternativeName>
        <fullName evidence="9">NDH-1 subunit I</fullName>
    </alternativeName>
</protein>
<comment type="caution">
    <text evidence="12">The sequence shown here is derived from an EMBL/GenBank/DDBJ whole genome shotgun (WGS) entry which is preliminary data.</text>
</comment>
<evidence type="ECO:0000256" key="5">
    <source>
        <dbReference type="ARBA" id="ARBA00022737"/>
    </source>
</evidence>
<keyword evidence="2 9" id="KW-0004">4Fe-4S</keyword>
<keyword evidence="12" id="KW-0560">Oxidoreductase</keyword>
<evidence type="ECO:0000256" key="2">
    <source>
        <dbReference type="ARBA" id="ARBA00022485"/>
    </source>
</evidence>
<dbReference type="Pfam" id="PF12838">
    <property type="entry name" value="Fer4_7"/>
    <property type="match status" value="1"/>
</dbReference>
<sequence length="254" mass="28960">MLEGVVSLGAFKCFYYGDSCFRRWKLSQYIKIFEKTPPLTQAQKFVRFWNRALKGELFVGLWLVFKELCRAQIHTVQYPLEKLPLSPRYRAVHELKRLLDSGNERCIGCGLCEKICVANCIRMETGYGADKRKVVFEYSINFGRCIYCGLCAEVCPELAIVHGNRYENASEQRASFALKNDMLTPIDRVLSGNDCEFDGVGSVSVDADKRIKATPLKYLEKVENAESKVESQGAESKENTEFKQAEKTQKMEAK</sequence>
<comment type="similarity">
    <text evidence="1 9">Belongs to the complex I 23 kDa subunit family.</text>
</comment>
<keyword evidence="4 9" id="KW-0479">Metal-binding</keyword>
<reference evidence="12 13" key="1">
    <citation type="submission" date="2021-08" db="EMBL/GenBank/DDBJ databases">
        <title>Helicobacter spp. isolated from feces of Anatolian Ground Squirrel (Spermophilus xanthoprymnus) in Turkey.</title>
        <authorList>
            <person name="Aydin F."/>
            <person name="Abay S."/>
            <person name="Kayman T."/>
            <person name="Karakaya E."/>
            <person name="Saticioglu I.B."/>
        </authorList>
    </citation>
    <scope>NUCLEOTIDE SEQUENCE [LARGE SCALE GENOMIC DNA]</scope>
    <source>
        <strain evidence="12 13">Faydin-H70</strain>
    </source>
</reference>
<evidence type="ECO:0000256" key="3">
    <source>
        <dbReference type="ARBA" id="ARBA00022519"/>
    </source>
</evidence>
<keyword evidence="5" id="KW-0677">Repeat</keyword>
<accession>A0ABS7JL70</accession>
<keyword evidence="3" id="KW-0997">Cell inner membrane</keyword>
<comment type="catalytic activity">
    <reaction evidence="9">
        <text>a quinone + NADH + 5 H(+)(in) = a quinol + NAD(+) + 4 H(+)(out)</text>
        <dbReference type="Rhea" id="RHEA:57888"/>
        <dbReference type="ChEBI" id="CHEBI:15378"/>
        <dbReference type="ChEBI" id="CHEBI:24646"/>
        <dbReference type="ChEBI" id="CHEBI:57540"/>
        <dbReference type="ChEBI" id="CHEBI:57945"/>
        <dbReference type="ChEBI" id="CHEBI:132124"/>
    </reaction>
</comment>
<evidence type="ECO:0000313" key="12">
    <source>
        <dbReference type="EMBL" id="MBX7490144.1"/>
    </source>
</evidence>
<evidence type="ECO:0000256" key="10">
    <source>
        <dbReference type="SAM" id="MobiDB-lite"/>
    </source>
</evidence>
<feature type="binding site" evidence="9">
    <location>
        <position position="148"/>
    </location>
    <ligand>
        <name>[4Fe-4S] cluster</name>
        <dbReference type="ChEBI" id="CHEBI:49883"/>
        <label>2</label>
    </ligand>
</feature>
<feature type="region of interest" description="Disordered" evidence="10">
    <location>
        <begin position="226"/>
        <end position="254"/>
    </location>
</feature>
<evidence type="ECO:0000313" key="13">
    <source>
        <dbReference type="Proteomes" id="UP000700059"/>
    </source>
</evidence>
<feature type="domain" description="4Fe-4S ferredoxin-type" evidence="11">
    <location>
        <begin position="95"/>
        <end position="126"/>
    </location>
</feature>
<evidence type="ECO:0000256" key="1">
    <source>
        <dbReference type="ARBA" id="ARBA00010277"/>
    </source>
</evidence>
<dbReference type="InterPro" id="IPR017900">
    <property type="entry name" value="4Fe4S_Fe_S_CS"/>
</dbReference>
<proteinExistence type="inferred from homology"/>
<feature type="binding site" evidence="9">
    <location>
        <position position="155"/>
    </location>
    <ligand>
        <name>[4Fe-4S] cluster</name>
        <dbReference type="ChEBI" id="CHEBI:49883"/>
        <label>1</label>
    </ligand>
</feature>
<feature type="binding site" evidence="9">
    <location>
        <position position="116"/>
    </location>
    <ligand>
        <name>[4Fe-4S] cluster</name>
        <dbReference type="ChEBI" id="CHEBI:49883"/>
        <label>2</label>
    </ligand>
</feature>
<keyword evidence="13" id="KW-1185">Reference proteome</keyword>
<dbReference type="Gene3D" id="3.30.70.3270">
    <property type="match status" value="1"/>
</dbReference>
<dbReference type="InterPro" id="IPR017896">
    <property type="entry name" value="4Fe4S_Fe-S-bd"/>
</dbReference>